<dbReference type="AlphaFoldDB" id="R0MB56"/>
<dbReference type="EMBL" id="KB910234">
    <property type="protein sequence ID" value="EOB11270.1"/>
    <property type="molecule type" value="Genomic_DNA"/>
</dbReference>
<name>R0MB56_NOSB1</name>
<dbReference type="Proteomes" id="UP000016927">
    <property type="component" value="Unassembled WGS sequence"/>
</dbReference>
<evidence type="ECO:0000313" key="1">
    <source>
        <dbReference type="EMBL" id="EOB11270.1"/>
    </source>
</evidence>
<sequence length="287" mass="34053">MKILSLFITRNKVIKRACIPHFKKIKSHVKNVSQDITNLFYINDRDIILLTLKFVRIFAKFYCRNSIVIHHVLHSKNKCKYKVLNSLISRNNDLLGLFDYQEIIQNEFVEDNQEDDNVKRFKLSQKHSQKSINFTNSYLKTIEKIKQHFLNQNRKDLIEFMKVGEFDQIKNEDTVKRLFSETKDSSCENQDKSLSFASKFTEKMTKEDFKNELNILKTTSSDYKTAIICSYFSDLIEKSNESVTKHVFEIKNGEISPSFVVKFYDLLNDRKFIEIERIFTKLFVCDQ</sequence>
<reference evidence="1 2" key="1">
    <citation type="journal article" date="2013" name="BMC Genomics">
        <title>Comparative genomics of parasitic silkworm microsporidia reveal an association between genome expansion and host adaptation.</title>
        <authorList>
            <person name="Pan G."/>
            <person name="Xu J."/>
            <person name="Li T."/>
            <person name="Xia Q."/>
            <person name="Liu S.L."/>
            <person name="Zhang G."/>
            <person name="Li S."/>
            <person name="Li C."/>
            <person name="Liu H."/>
            <person name="Yang L."/>
            <person name="Liu T."/>
            <person name="Zhang X."/>
            <person name="Wu Z."/>
            <person name="Fan W."/>
            <person name="Dang X."/>
            <person name="Xiang H."/>
            <person name="Tao M."/>
            <person name="Li Y."/>
            <person name="Hu J."/>
            <person name="Li Z."/>
            <person name="Lin L."/>
            <person name="Luo J."/>
            <person name="Geng L."/>
            <person name="Wang L."/>
            <person name="Long M."/>
            <person name="Wan Y."/>
            <person name="He N."/>
            <person name="Zhang Z."/>
            <person name="Lu C."/>
            <person name="Keeling P.J."/>
            <person name="Wang J."/>
            <person name="Xiang Z."/>
            <person name="Zhou Z."/>
        </authorList>
    </citation>
    <scope>NUCLEOTIDE SEQUENCE [LARGE SCALE GENOMIC DNA]</scope>
    <source>
        <strain evidence="2">CQ1 / CVCC 102059</strain>
    </source>
</reference>
<dbReference type="VEuPathDB" id="MicrosporidiaDB:NBO_1327g0001"/>
<evidence type="ECO:0000313" key="2">
    <source>
        <dbReference type="Proteomes" id="UP000016927"/>
    </source>
</evidence>
<protein>
    <submittedName>
        <fullName evidence="1">Uncharacterized protein</fullName>
    </submittedName>
</protein>
<proteinExistence type="predicted"/>
<dbReference type="HOGENOM" id="CLU_970082_0_0_1"/>
<organism evidence="1 2">
    <name type="scientific">Nosema bombycis (strain CQ1 / CVCC 102059)</name>
    <name type="common">Microsporidian parasite</name>
    <name type="synonym">Pebrine of silkworm</name>
    <dbReference type="NCBI Taxonomy" id="578461"/>
    <lineage>
        <taxon>Eukaryota</taxon>
        <taxon>Fungi</taxon>
        <taxon>Fungi incertae sedis</taxon>
        <taxon>Microsporidia</taxon>
        <taxon>Nosematidae</taxon>
        <taxon>Nosema</taxon>
    </lineage>
</organism>
<accession>R0MB56</accession>
<gene>
    <name evidence="1" type="ORF">NBO_1327g0001</name>
</gene>
<keyword evidence="2" id="KW-1185">Reference proteome</keyword>